<keyword evidence="8" id="KW-0175">Coiled coil</keyword>
<reference evidence="9 10" key="1">
    <citation type="submission" date="2024-04" db="EMBL/GenBank/DDBJ databases">
        <authorList>
            <person name="Cremers G."/>
        </authorList>
    </citation>
    <scope>NUCLEOTIDE SEQUENCE [LARGE SCALE GENOMIC DNA]</scope>
    <source>
        <strain evidence="9">MeCH1-AG</strain>
    </source>
</reference>
<dbReference type="PANTHER" id="PTHR30026:SF21">
    <property type="entry name" value="SLR1270 PROTEIN"/>
    <property type="match status" value="1"/>
</dbReference>
<evidence type="ECO:0000256" key="8">
    <source>
        <dbReference type="SAM" id="Coils"/>
    </source>
</evidence>
<evidence type="ECO:0000256" key="4">
    <source>
        <dbReference type="ARBA" id="ARBA00022692"/>
    </source>
</evidence>
<sequence length="489" mass="52198">MQLRPLSAIPLLIALQAGAAERPPSLDDPLAAYGNVPDTPGRAAVEAGWSDPCRKLHRARRTWSLLDIVDQALCHNPRTRQAWANARFQAAQLGVAEAAYLPTINLTTSVSETQNTSGGNIATPVISSGLLQGRNQAQTRIMPSLTLNYLLFDFGGRAARRENARLVLEAAQWSHAAALQSVLLATIQAYYQLFAARSAVAAAEAAERSAEEALKAATFRYQVGAAALADKLQAQTAYAQARLNRQQAVGTAQVALGTLANAMGLAPSDDLEIEPPPLSTPDLALEQGVQALIEEAKALRPDLAAAEAQVKAAEANVQSVKAAGLPTLSMIGNYTYLESSVFNSVQSWVVGVQLNVPLFTGFANTYQIRGAEEQVAIQRANRDQLDQSVALDVWRAYFNLNTARDALRSSEDLLASATQNEQAALGRYKAGAGSILEVLTAQANLANARFQQVQAQFNWHIGKAQLAQAIGRLDLSQVEASARAGKAVN</sequence>
<keyword evidence="3" id="KW-1134">Transmembrane beta strand</keyword>
<dbReference type="EMBL" id="OZ026884">
    <property type="protein sequence ID" value="CAL1241244.1"/>
    <property type="molecule type" value="Genomic_DNA"/>
</dbReference>
<comment type="function">
    <text evidence="7">CyaE is necessary for transport of calmodulin-sensitive adenylate cyclase-hemolysin (cyclolysin).</text>
</comment>
<keyword evidence="5 7" id="KW-0472">Membrane</keyword>
<dbReference type="InterPro" id="IPR028351">
    <property type="entry name" value="CyaE"/>
</dbReference>
<evidence type="ECO:0000313" key="10">
    <source>
        <dbReference type="Proteomes" id="UP001497493"/>
    </source>
</evidence>
<comment type="subcellular location">
    <subcellularLocation>
        <location evidence="7">Cell outer membrane</location>
        <topology evidence="7">Peripheral membrane protein</topology>
    </subcellularLocation>
</comment>
<evidence type="ECO:0000313" key="9">
    <source>
        <dbReference type="EMBL" id="CAL1241244.1"/>
    </source>
</evidence>
<keyword evidence="7" id="KW-0204">Cytolysis</keyword>
<proteinExistence type="inferred from homology"/>
<keyword evidence="4" id="KW-0812">Transmembrane</keyword>
<dbReference type="PIRSF" id="PIRSF001892">
    <property type="entry name" value="CyaE"/>
    <property type="match status" value="1"/>
</dbReference>
<feature type="coiled-coil region" evidence="8">
    <location>
        <begin position="368"/>
        <end position="456"/>
    </location>
</feature>
<dbReference type="Gene3D" id="1.20.1600.10">
    <property type="entry name" value="Outer membrane efflux proteins (OEP)"/>
    <property type="match status" value="1"/>
</dbReference>
<dbReference type="Pfam" id="PF02321">
    <property type="entry name" value="OEP"/>
    <property type="match status" value="2"/>
</dbReference>
<dbReference type="Proteomes" id="UP001497493">
    <property type="component" value="Chromosome"/>
</dbReference>
<dbReference type="InterPro" id="IPR051906">
    <property type="entry name" value="TolC-like"/>
</dbReference>
<keyword evidence="7" id="KW-0354">Hemolysis</keyword>
<keyword evidence="2 7" id="KW-0813">Transport</keyword>
<evidence type="ECO:0000256" key="3">
    <source>
        <dbReference type="ARBA" id="ARBA00022452"/>
    </source>
</evidence>
<evidence type="ECO:0000256" key="7">
    <source>
        <dbReference type="PIRNR" id="PIRNR001892"/>
    </source>
</evidence>
<evidence type="ECO:0000256" key="1">
    <source>
        <dbReference type="ARBA" id="ARBA00007613"/>
    </source>
</evidence>
<dbReference type="InterPro" id="IPR003423">
    <property type="entry name" value="OMP_efflux"/>
</dbReference>
<evidence type="ECO:0000256" key="2">
    <source>
        <dbReference type="ARBA" id="ARBA00022448"/>
    </source>
</evidence>
<protein>
    <recommendedName>
        <fullName evidence="7">Protein CyaE</fullName>
    </recommendedName>
</protein>
<evidence type="ECO:0000256" key="5">
    <source>
        <dbReference type="ARBA" id="ARBA00023136"/>
    </source>
</evidence>
<dbReference type="PANTHER" id="PTHR30026">
    <property type="entry name" value="OUTER MEMBRANE PROTEIN TOLC"/>
    <property type="match status" value="1"/>
</dbReference>
<comment type="similarity">
    <text evidence="1 7">Belongs to the outer membrane factor (OMF) (TC 1.B.17) family.</text>
</comment>
<gene>
    <name evidence="9" type="ORF">MECH1_V1_2468</name>
</gene>
<name>A0ABM9NKU4_9GAMM</name>
<accession>A0ABM9NKU4</accession>
<keyword evidence="10" id="KW-1185">Reference proteome</keyword>
<evidence type="ECO:0000256" key="6">
    <source>
        <dbReference type="ARBA" id="ARBA00023237"/>
    </source>
</evidence>
<organism evidence="9 10">
    <name type="scientific">Candidatus Methylocalor cossyra</name>
    <dbReference type="NCBI Taxonomy" id="3108543"/>
    <lineage>
        <taxon>Bacteria</taxon>
        <taxon>Pseudomonadati</taxon>
        <taxon>Pseudomonadota</taxon>
        <taxon>Gammaproteobacteria</taxon>
        <taxon>Methylococcales</taxon>
        <taxon>Methylococcaceae</taxon>
        <taxon>Candidatus Methylocalor</taxon>
    </lineage>
</organism>
<dbReference type="SUPFAM" id="SSF56954">
    <property type="entry name" value="Outer membrane efflux proteins (OEP)"/>
    <property type="match status" value="1"/>
</dbReference>
<keyword evidence="6 7" id="KW-0998">Cell outer membrane</keyword>